<evidence type="ECO:0000313" key="13">
    <source>
        <dbReference type="EMBL" id="KAI1881626.1"/>
    </source>
</evidence>
<dbReference type="InterPro" id="IPR000743">
    <property type="entry name" value="Glyco_hydro_28"/>
</dbReference>
<evidence type="ECO:0000256" key="7">
    <source>
        <dbReference type="ARBA" id="ARBA00023180"/>
    </source>
</evidence>
<evidence type="ECO:0000256" key="3">
    <source>
        <dbReference type="ARBA" id="ARBA00022525"/>
    </source>
</evidence>
<evidence type="ECO:0000256" key="4">
    <source>
        <dbReference type="ARBA" id="ARBA00022729"/>
    </source>
</evidence>
<sequence>MAAFLAGLLATAIYILPVSAQLSGSVGPTTSSSAKAAVKVCNIMDYGGKASATADNGAAIQAAWDACKTGGQVYIPEGDYGLGTWVTLKNGAGVSINLEGTIYRTGTAGGNMIMIRDSKDLEFYSANSKGAIQGYGYEFHKSNTYGPRILRFYKCTDFSVHDIALVDSPAFHLSLDTCTNGELYNMIVRGGNRGGLDGIDVWSTNIWVHDIEVTNKDECVTVKSPSDHILVEQIHCNWSGGCAMGSLGSGVAVSNVEYRSVYTHHANQMFMIKSNGGDGKVSNLAFKDFMGHSNAYTLDLDTAWSSMDPVAGDGISYSNISFSGWTGTASNGVQRGPIKMNCPAKVPCTDITVEDFSVWTETGNKVLYGCQNAYGSGACLNEGSSHTAYTTTQTITASSGGSYSTMASELTAGLGLSTSIPVPNMPASFFPGKQPISAILGASASVGNKAADAIKTSNVAAAASTPATSTQSSLASIVKPATSSRTSSPVVKATPLSTAAGTPSSVSKAPSVPAASSAATASSSTRSSCGRKRPQSLRMA</sequence>
<evidence type="ECO:0000256" key="12">
    <source>
        <dbReference type="SAM" id="SignalP"/>
    </source>
</evidence>
<evidence type="ECO:0000313" key="14">
    <source>
        <dbReference type="Proteomes" id="UP000829685"/>
    </source>
</evidence>
<feature type="compositionally biased region" description="Low complexity" evidence="11">
    <location>
        <begin position="502"/>
        <end position="528"/>
    </location>
</feature>
<evidence type="ECO:0000256" key="6">
    <source>
        <dbReference type="ARBA" id="ARBA00023157"/>
    </source>
</evidence>
<feature type="chain" id="PRO_5040206735" description="Rhamnogalacturonase A" evidence="12">
    <location>
        <begin position="21"/>
        <end position="540"/>
    </location>
</feature>
<dbReference type="GO" id="GO:0005576">
    <property type="term" value="C:extracellular region"/>
    <property type="evidence" value="ECO:0007669"/>
    <property type="project" value="UniProtKB-SubCell"/>
</dbReference>
<evidence type="ECO:0000256" key="2">
    <source>
        <dbReference type="ARBA" id="ARBA00008834"/>
    </source>
</evidence>
<reference evidence="13" key="1">
    <citation type="submission" date="2021-03" db="EMBL/GenBank/DDBJ databases">
        <title>Revisited historic fungal species revealed as producer of novel bioactive compounds through whole genome sequencing and comparative genomics.</title>
        <authorList>
            <person name="Vignolle G.A."/>
            <person name="Hochenegger N."/>
            <person name="Mach R.L."/>
            <person name="Mach-Aigner A.R."/>
            <person name="Javad Rahimi M."/>
            <person name="Salim K.A."/>
            <person name="Chan C.M."/>
            <person name="Lim L.B.L."/>
            <person name="Cai F."/>
            <person name="Druzhinina I.S."/>
            <person name="U'Ren J.M."/>
            <person name="Derntl C."/>
        </authorList>
    </citation>
    <scope>NUCLEOTIDE SEQUENCE</scope>
    <source>
        <strain evidence="13">TUCIM 5799</strain>
    </source>
</reference>
<evidence type="ECO:0000256" key="1">
    <source>
        <dbReference type="ARBA" id="ARBA00004613"/>
    </source>
</evidence>
<feature type="signal peptide" evidence="12">
    <location>
        <begin position="1"/>
        <end position="20"/>
    </location>
</feature>
<feature type="compositionally biased region" description="Polar residues" evidence="11">
    <location>
        <begin position="481"/>
        <end position="501"/>
    </location>
</feature>
<dbReference type="PANTHER" id="PTHR31736">
    <property type="match status" value="1"/>
</dbReference>
<dbReference type="GO" id="GO:0046576">
    <property type="term" value="F:rhamnogalacturonan alpha-L-rhamnopyranosyl-(1-&gt;4)-alpha-D-galactopyranosyluronide lyase activity"/>
    <property type="evidence" value="ECO:0007669"/>
    <property type="project" value="UniProtKB-ARBA"/>
</dbReference>
<evidence type="ECO:0008006" key="15">
    <source>
        <dbReference type="Google" id="ProtNLM"/>
    </source>
</evidence>
<evidence type="ECO:0000256" key="5">
    <source>
        <dbReference type="ARBA" id="ARBA00022801"/>
    </source>
</evidence>
<dbReference type="InterPro" id="IPR011050">
    <property type="entry name" value="Pectin_lyase_fold/virulence"/>
</dbReference>
<dbReference type="AlphaFoldDB" id="A0A9Q0AVL2"/>
<dbReference type="SUPFAM" id="SSF51126">
    <property type="entry name" value="Pectin lyase-like"/>
    <property type="match status" value="1"/>
</dbReference>
<keyword evidence="7" id="KW-0325">Glycoprotein</keyword>
<dbReference type="InterPro" id="IPR012334">
    <property type="entry name" value="Pectin_lyas_fold"/>
</dbReference>
<dbReference type="PANTHER" id="PTHR31736:SF19">
    <property type="entry name" value="PECTIN LYASE SUPERFAMILY PROTEIN-RELATED"/>
    <property type="match status" value="1"/>
</dbReference>
<comment type="similarity">
    <text evidence="2 10">Belongs to the glycosyl hydrolase 28 family.</text>
</comment>
<keyword evidence="3" id="KW-0964">Secreted</keyword>
<dbReference type="EMBL" id="JAFIMR010000001">
    <property type="protein sequence ID" value="KAI1881626.1"/>
    <property type="molecule type" value="Genomic_DNA"/>
</dbReference>
<dbReference type="Proteomes" id="UP000829685">
    <property type="component" value="Unassembled WGS sequence"/>
</dbReference>
<dbReference type="GO" id="GO:0005975">
    <property type="term" value="P:carbohydrate metabolic process"/>
    <property type="evidence" value="ECO:0007669"/>
    <property type="project" value="InterPro"/>
</dbReference>
<dbReference type="GO" id="GO:0004650">
    <property type="term" value="F:polygalacturonase activity"/>
    <property type="evidence" value="ECO:0007669"/>
    <property type="project" value="InterPro"/>
</dbReference>
<dbReference type="Gene3D" id="2.160.20.10">
    <property type="entry name" value="Single-stranded right-handed beta-helix, Pectin lyase-like"/>
    <property type="match status" value="1"/>
</dbReference>
<feature type="region of interest" description="Disordered" evidence="11">
    <location>
        <begin position="480"/>
        <end position="540"/>
    </location>
</feature>
<feature type="compositionally biased region" description="Basic residues" evidence="11">
    <location>
        <begin position="529"/>
        <end position="540"/>
    </location>
</feature>
<evidence type="ECO:0000256" key="9">
    <source>
        <dbReference type="ARBA" id="ARBA00023316"/>
    </source>
</evidence>
<evidence type="ECO:0000256" key="10">
    <source>
        <dbReference type="RuleBase" id="RU361169"/>
    </source>
</evidence>
<keyword evidence="8 10" id="KW-0326">Glycosidase</keyword>
<gene>
    <name evidence="13" type="ORF">JX265_000452</name>
</gene>
<protein>
    <recommendedName>
        <fullName evidence="15">Rhamnogalacturonase A</fullName>
    </recommendedName>
</protein>
<keyword evidence="5 10" id="KW-0378">Hydrolase</keyword>
<evidence type="ECO:0000256" key="11">
    <source>
        <dbReference type="SAM" id="MobiDB-lite"/>
    </source>
</evidence>
<evidence type="ECO:0000256" key="8">
    <source>
        <dbReference type="ARBA" id="ARBA00023295"/>
    </source>
</evidence>
<comment type="caution">
    <text evidence="13">The sequence shown here is derived from an EMBL/GenBank/DDBJ whole genome shotgun (WGS) entry which is preliminary data.</text>
</comment>
<keyword evidence="4 12" id="KW-0732">Signal</keyword>
<organism evidence="13 14">
    <name type="scientific">Neoarthrinium moseri</name>
    <dbReference type="NCBI Taxonomy" id="1658444"/>
    <lineage>
        <taxon>Eukaryota</taxon>
        <taxon>Fungi</taxon>
        <taxon>Dikarya</taxon>
        <taxon>Ascomycota</taxon>
        <taxon>Pezizomycotina</taxon>
        <taxon>Sordariomycetes</taxon>
        <taxon>Xylariomycetidae</taxon>
        <taxon>Amphisphaeriales</taxon>
        <taxon>Apiosporaceae</taxon>
        <taxon>Neoarthrinium</taxon>
    </lineage>
</organism>
<keyword evidence="9" id="KW-0961">Cell wall biogenesis/degradation</keyword>
<dbReference type="Pfam" id="PF00295">
    <property type="entry name" value="Glyco_hydro_28"/>
    <property type="match status" value="1"/>
</dbReference>
<accession>A0A9Q0AVL2</accession>
<keyword evidence="14" id="KW-1185">Reference proteome</keyword>
<dbReference type="GO" id="GO:0071555">
    <property type="term" value="P:cell wall organization"/>
    <property type="evidence" value="ECO:0007669"/>
    <property type="project" value="UniProtKB-KW"/>
</dbReference>
<proteinExistence type="inferred from homology"/>
<keyword evidence="6" id="KW-1015">Disulfide bond</keyword>
<name>A0A9Q0AVL2_9PEZI</name>
<dbReference type="OrthoDB" id="2268901at2759"/>
<comment type="subcellular location">
    <subcellularLocation>
        <location evidence="1">Secreted</location>
    </subcellularLocation>
</comment>